<dbReference type="Gramene" id="OB08G23910.1">
    <property type="protein sequence ID" value="OB08G23910.1"/>
    <property type="gene ID" value="OB08G23910"/>
</dbReference>
<organism evidence="1">
    <name type="scientific">Oryza brachyantha</name>
    <name type="common">malo sina</name>
    <dbReference type="NCBI Taxonomy" id="4533"/>
    <lineage>
        <taxon>Eukaryota</taxon>
        <taxon>Viridiplantae</taxon>
        <taxon>Streptophyta</taxon>
        <taxon>Embryophyta</taxon>
        <taxon>Tracheophyta</taxon>
        <taxon>Spermatophyta</taxon>
        <taxon>Magnoliopsida</taxon>
        <taxon>Liliopsida</taxon>
        <taxon>Poales</taxon>
        <taxon>Poaceae</taxon>
        <taxon>BOP clade</taxon>
        <taxon>Oryzoideae</taxon>
        <taxon>Oryzeae</taxon>
        <taxon>Oryzinae</taxon>
        <taxon>Oryza</taxon>
    </lineage>
</organism>
<sequence>IDSLSLSSPLSLSLDFFSLSRSISTHAPCSCKCASQSTTSVSFLVCKVKLAGVTKDELLFLHLRRLHFERMKTGCGAGKEIEPN</sequence>
<reference evidence="1" key="2">
    <citation type="submission" date="2013-04" db="UniProtKB">
        <authorList>
            <consortium name="EnsemblPlants"/>
        </authorList>
    </citation>
    <scope>IDENTIFICATION</scope>
</reference>
<name>J3MTG1_ORYBR</name>
<protein>
    <submittedName>
        <fullName evidence="1">Uncharacterized protein</fullName>
    </submittedName>
</protein>
<proteinExistence type="predicted"/>
<dbReference type="AlphaFoldDB" id="J3MTG1"/>
<keyword evidence="2" id="KW-1185">Reference proteome</keyword>
<accession>J3MTG1</accession>
<dbReference type="HOGENOM" id="CLU_2534162_0_0_1"/>
<dbReference type="Proteomes" id="UP000006038">
    <property type="component" value="Chromosome 8"/>
</dbReference>
<evidence type="ECO:0000313" key="1">
    <source>
        <dbReference type="EnsemblPlants" id="OB08G23910.1"/>
    </source>
</evidence>
<dbReference type="EnsemblPlants" id="OB08G23910.1">
    <property type="protein sequence ID" value="OB08G23910.1"/>
    <property type="gene ID" value="OB08G23910"/>
</dbReference>
<evidence type="ECO:0000313" key="2">
    <source>
        <dbReference type="Proteomes" id="UP000006038"/>
    </source>
</evidence>
<reference evidence="1" key="1">
    <citation type="journal article" date="2013" name="Nat. Commun.">
        <title>Whole-genome sequencing of Oryza brachyantha reveals mechanisms underlying Oryza genome evolution.</title>
        <authorList>
            <person name="Chen J."/>
            <person name="Huang Q."/>
            <person name="Gao D."/>
            <person name="Wang J."/>
            <person name="Lang Y."/>
            <person name="Liu T."/>
            <person name="Li B."/>
            <person name="Bai Z."/>
            <person name="Luis Goicoechea J."/>
            <person name="Liang C."/>
            <person name="Chen C."/>
            <person name="Zhang W."/>
            <person name="Sun S."/>
            <person name="Liao Y."/>
            <person name="Zhang X."/>
            <person name="Yang L."/>
            <person name="Song C."/>
            <person name="Wang M."/>
            <person name="Shi J."/>
            <person name="Liu G."/>
            <person name="Liu J."/>
            <person name="Zhou H."/>
            <person name="Zhou W."/>
            <person name="Yu Q."/>
            <person name="An N."/>
            <person name="Chen Y."/>
            <person name="Cai Q."/>
            <person name="Wang B."/>
            <person name="Liu B."/>
            <person name="Min J."/>
            <person name="Huang Y."/>
            <person name="Wu H."/>
            <person name="Li Z."/>
            <person name="Zhang Y."/>
            <person name="Yin Y."/>
            <person name="Song W."/>
            <person name="Jiang J."/>
            <person name="Jackson S.A."/>
            <person name="Wing R.A."/>
            <person name="Wang J."/>
            <person name="Chen M."/>
        </authorList>
    </citation>
    <scope>NUCLEOTIDE SEQUENCE [LARGE SCALE GENOMIC DNA]</scope>
    <source>
        <strain evidence="1">cv. IRGC 101232</strain>
    </source>
</reference>